<evidence type="ECO:0000313" key="10">
    <source>
        <dbReference type="EMBL" id="KAF6349254.1"/>
    </source>
</evidence>
<organism evidence="10 11">
    <name type="scientific">Myotis myotis</name>
    <name type="common">Greater mouse-eared bat</name>
    <name type="synonym">Vespertilio myotis</name>
    <dbReference type="NCBI Taxonomy" id="51298"/>
    <lineage>
        <taxon>Eukaryota</taxon>
        <taxon>Metazoa</taxon>
        <taxon>Chordata</taxon>
        <taxon>Craniata</taxon>
        <taxon>Vertebrata</taxon>
        <taxon>Euteleostomi</taxon>
        <taxon>Mammalia</taxon>
        <taxon>Eutheria</taxon>
        <taxon>Laurasiatheria</taxon>
        <taxon>Chiroptera</taxon>
        <taxon>Yangochiroptera</taxon>
        <taxon>Vespertilionidae</taxon>
        <taxon>Myotis</taxon>
    </lineage>
</organism>
<proteinExistence type="predicted"/>
<dbReference type="PANTHER" id="PTHR23233">
    <property type="entry name" value="SAL-LIKE PROTEIN"/>
    <property type="match status" value="1"/>
</dbReference>
<evidence type="ECO:0000256" key="3">
    <source>
        <dbReference type="ARBA" id="ARBA00022737"/>
    </source>
</evidence>
<keyword evidence="11" id="KW-1185">Reference proteome</keyword>
<evidence type="ECO:0000256" key="9">
    <source>
        <dbReference type="SAM" id="MobiDB-lite"/>
    </source>
</evidence>
<feature type="region of interest" description="Disordered" evidence="9">
    <location>
        <begin position="1"/>
        <end position="68"/>
    </location>
</feature>
<evidence type="ECO:0000256" key="5">
    <source>
        <dbReference type="ARBA" id="ARBA00022833"/>
    </source>
</evidence>
<feature type="compositionally biased region" description="Basic and acidic residues" evidence="9">
    <location>
        <begin position="127"/>
        <end position="147"/>
    </location>
</feature>
<keyword evidence="8" id="KW-0539">Nucleus</keyword>
<evidence type="ECO:0000256" key="2">
    <source>
        <dbReference type="ARBA" id="ARBA00022723"/>
    </source>
</evidence>
<protein>
    <submittedName>
        <fullName evidence="10">Uncharacterized protein</fullName>
    </submittedName>
</protein>
<sequence>MSRRKQAKPQQAHQHRGRRGHRAAAPDGPGFGTPTAPAAGEPGASVNYPGTGDDMNGGRTTVKRPHQEETHICEKCCGEFFSVSEFLEHKKNFTKHPPVLIMNDSKGPMPSKDFSRAGLSHQPRSPSIKDSHRENGSSSGDMKEKPGAESVLYLKMEPPCHPQPRT</sequence>
<dbReference type="GO" id="GO:0008270">
    <property type="term" value="F:zinc ion binding"/>
    <property type="evidence" value="ECO:0007669"/>
    <property type="project" value="UniProtKB-KW"/>
</dbReference>
<dbReference type="VEuPathDB" id="HostDB:GeneID_118662499"/>
<dbReference type="EMBL" id="JABWUV010000006">
    <property type="protein sequence ID" value="KAF6349254.1"/>
    <property type="molecule type" value="Genomic_DNA"/>
</dbReference>
<evidence type="ECO:0000256" key="4">
    <source>
        <dbReference type="ARBA" id="ARBA00022771"/>
    </source>
</evidence>
<name>A0A7J7XHW9_MYOMY</name>
<feature type="compositionally biased region" description="Low complexity" evidence="9">
    <location>
        <begin position="23"/>
        <end position="44"/>
    </location>
</feature>
<gene>
    <name evidence="10" type="ORF">mMyoMyo1_011800</name>
</gene>
<dbReference type="GO" id="GO:0000981">
    <property type="term" value="F:DNA-binding transcription factor activity, RNA polymerase II-specific"/>
    <property type="evidence" value="ECO:0007669"/>
    <property type="project" value="TreeGrafter"/>
</dbReference>
<keyword evidence="2" id="KW-0479">Metal-binding</keyword>
<dbReference type="GO" id="GO:0005634">
    <property type="term" value="C:nucleus"/>
    <property type="evidence" value="ECO:0007669"/>
    <property type="project" value="UniProtKB-SubCell"/>
</dbReference>
<dbReference type="AlphaFoldDB" id="A0A7J7XHW9"/>
<evidence type="ECO:0000313" key="11">
    <source>
        <dbReference type="Proteomes" id="UP000527355"/>
    </source>
</evidence>
<keyword evidence="7" id="KW-0804">Transcription</keyword>
<evidence type="ECO:0000256" key="1">
    <source>
        <dbReference type="ARBA" id="ARBA00004123"/>
    </source>
</evidence>
<keyword evidence="4" id="KW-0863">Zinc-finger</keyword>
<accession>A0A7J7XHW9</accession>
<dbReference type="Proteomes" id="UP000527355">
    <property type="component" value="Unassembled WGS sequence"/>
</dbReference>
<feature type="region of interest" description="Disordered" evidence="9">
    <location>
        <begin position="92"/>
        <end position="166"/>
    </location>
</feature>
<evidence type="ECO:0000256" key="7">
    <source>
        <dbReference type="ARBA" id="ARBA00023163"/>
    </source>
</evidence>
<comment type="caution">
    <text evidence="10">The sequence shown here is derived from an EMBL/GenBank/DDBJ whole genome shotgun (WGS) entry which is preliminary data.</text>
</comment>
<dbReference type="GO" id="GO:0000978">
    <property type="term" value="F:RNA polymerase II cis-regulatory region sequence-specific DNA binding"/>
    <property type="evidence" value="ECO:0007669"/>
    <property type="project" value="TreeGrafter"/>
</dbReference>
<reference evidence="10 11" key="1">
    <citation type="journal article" date="2020" name="Nature">
        <title>Six reference-quality genomes reveal evolution of bat adaptations.</title>
        <authorList>
            <person name="Jebb D."/>
            <person name="Huang Z."/>
            <person name="Pippel M."/>
            <person name="Hughes G.M."/>
            <person name="Lavrichenko K."/>
            <person name="Devanna P."/>
            <person name="Winkler S."/>
            <person name="Jermiin L.S."/>
            <person name="Skirmuntt E.C."/>
            <person name="Katzourakis A."/>
            <person name="Burkitt-Gray L."/>
            <person name="Ray D.A."/>
            <person name="Sullivan K.A.M."/>
            <person name="Roscito J.G."/>
            <person name="Kirilenko B.M."/>
            <person name="Davalos L.M."/>
            <person name="Corthals A.P."/>
            <person name="Power M.L."/>
            <person name="Jones G."/>
            <person name="Ransome R.D."/>
            <person name="Dechmann D.K.N."/>
            <person name="Locatelli A.G."/>
            <person name="Puechmaille S.J."/>
            <person name="Fedrigo O."/>
            <person name="Jarvis E.D."/>
            <person name="Hiller M."/>
            <person name="Vernes S.C."/>
            <person name="Myers E.W."/>
            <person name="Teeling E.C."/>
        </authorList>
    </citation>
    <scope>NUCLEOTIDE SEQUENCE [LARGE SCALE GENOMIC DNA]</scope>
    <source>
        <strain evidence="10">MMyoMyo1</strain>
        <tissue evidence="10">Flight muscle</tissue>
    </source>
</reference>
<keyword evidence="5" id="KW-0862">Zinc</keyword>
<evidence type="ECO:0000256" key="8">
    <source>
        <dbReference type="ARBA" id="ARBA00023242"/>
    </source>
</evidence>
<comment type="subcellular location">
    <subcellularLocation>
        <location evidence="1">Nucleus</location>
    </subcellularLocation>
</comment>
<keyword evidence="3" id="KW-0677">Repeat</keyword>
<keyword evidence="6" id="KW-0805">Transcription regulation</keyword>
<feature type="compositionally biased region" description="Basic residues" evidence="9">
    <location>
        <begin position="1"/>
        <end position="22"/>
    </location>
</feature>
<dbReference type="PANTHER" id="PTHR23233:SF19">
    <property type="entry name" value="SAL-LIKE PROTEIN 4"/>
    <property type="match status" value="1"/>
</dbReference>
<evidence type="ECO:0000256" key="6">
    <source>
        <dbReference type="ARBA" id="ARBA00023015"/>
    </source>
</evidence>
<dbReference type="InterPro" id="IPR051565">
    <property type="entry name" value="Sal_C2H2-zinc-finger"/>
</dbReference>